<keyword evidence="2" id="KW-1185">Reference proteome</keyword>
<gene>
    <name evidence="1" type="ORF">EVOR1521_LOCUS9717</name>
</gene>
<organism evidence="1 2">
    <name type="scientific">Effrenium voratum</name>
    <dbReference type="NCBI Taxonomy" id="2562239"/>
    <lineage>
        <taxon>Eukaryota</taxon>
        <taxon>Sar</taxon>
        <taxon>Alveolata</taxon>
        <taxon>Dinophyceae</taxon>
        <taxon>Suessiales</taxon>
        <taxon>Symbiodiniaceae</taxon>
        <taxon>Effrenium</taxon>
    </lineage>
</organism>
<sequence length="249" mass="27730">MPACLAGQQDTQPAFCVLPWHFDMENEASLREPPTLDVAVKLIENFKVDGFVSVGEPVLIRLPANQLQMSGNIKDGSVWFLKGAARVTTAIAAVVALDKLNLEVPESLLRGLQAIKCKHVRLQDRQSELFFNMKLSSRGSIRKAPSAISWVFSLMNMAAWGHSDPQSLIRAWKLASQFQPEVMSVDPTWCLQSMFLNRNEDVAKQDKIVGHKQQAVKNILELPEPCRVLILDAVSVHGWESCLANVNML</sequence>
<reference evidence="1" key="1">
    <citation type="submission" date="2023-08" db="EMBL/GenBank/DDBJ databases">
        <authorList>
            <person name="Chen Y."/>
            <person name="Shah S."/>
            <person name="Dougan E. K."/>
            <person name="Thang M."/>
            <person name="Chan C."/>
        </authorList>
    </citation>
    <scope>NUCLEOTIDE SEQUENCE</scope>
</reference>
<dbReference type="AlphaFoldDB" id="A0AA36MR19"/>
<name>A0AA36MR19_9DINO</name>
<proteinExistence type="predicted"/>
<dbReference type="Proteomes" id="UP001178507">
    <property type="component" value="Unassembled WGS sequence"/>
</dbReference>
<comment type="caution">
    <text evidence="1">The sequence shown here is derived from an EMBL/GenBank/DDBJ whole genome shotgun (WGS) entry which is preliminary data.</text>
</comment>
<accession>A0AA36MR19</accession>
<evidence type="ECO:0000313" key="2">
    <source>
        <dbReference type="Proteomes" id="UP001178507"/>
    </source>
</evidence>
<dbReference type="EMBL" id="CAUJNA010000890">
    <property type="protein sequence ID" value="CAJ1382320.1"/>
    <property type="molecule type" value="Genomic_DNA"/>
</dbReference>
<evidence type="ECO:0000313" key="1">
    <source>
        <dbReference type="EMBL" id="CAJ1382320.1"/>
    </source>
</evidence>
<protein>
    <submittedName>
        <fullName evidence="1">Uncharacterized protein</fullName>
    </submittedName>
</protein>